<sequence length="129" mass="14812">MRDNKEELQEIDWVQRQEQLAGEVEEGEYIGSQREENLDDEQSVDTTQAARLVPKGGCNDPELNHISKILTRPLDWIICYTYNRLVKTTENKENQCWSKAQTNKGTIERGVSKKDALKADQQKTTISNS</sequence>
<evidence type="ECO:0000256" key="1">
    <source>
        <dbReference type="SAM" id="MobiDB-lite"/>
    </source>
</evidence>
<name>A0AAV0AVW4_PHAPC</name>
<feature type="compositionally biased region" description="Basic and acidic residues" evidence="1">
    <location>
        <begin position="108"/>
        <end position="121"/>
    </location>
</feature>
<proteinExistence type="predicted"/>
<dbReference type="EMBL" id="CALTRL010001930">
    <property type="protein sequence ID" value="CAH7674188.1"/>
    <property type="molecule type" value="Genomic_DNA"/>
</dbReference>
<accession>A0AAV0AVW4</accession>
<dbReference type="AlphaFoldDB" id="A0AAV0AVW4"/>
<evidence type="ECO:0000313" key="3">
    <source>
        <dbReference type="Proteomes" id="UP001153365"/>
    </source>
</evidence>
<organism evidence="2 3">
    <name type="scientific">Phakopsora pachyrhizi</name>
    <name type="common">Asian soybean rust disease fungus</name>
    <dbReference type="NCBI Taxonomy" id="170000"/>
    <lineage>
        <taxon>Eukaryota</taxon>
        <taxon>Fungi</taxon>
        <taxon>Dikarya</taxon>
        <taxon>Basidiomycota</taxon>
        <taxon>Pucciniomycotina</taxon>
        <taxon>Pucciniomycetes</taxon>
        <taxon>Pucciniales</taxon>
        <taxon>Phakopsoraceae</taxon>
        <taxon>Phakopsora</taxon>
    </lineage>
</organism>
<feature type="region of interest" description="Disordered" evidence="1">
    <location>
        <begin position="108"/>
        <end position="129"/>
    </location>
</feature>
<gene>
    <name evidence="2" type="ORF">PPACK8108_LOCUS9097</name>
</gene>
<protein>
    <submittedName>
        <fullName evidence="2">Uncharacterized protein</fullName>
    </submittedName>
</protein>
<reference evidence="2" key="1">
    <citation type="submission" date="2022-06" db="EMBL/GenBank/DDBJ databases">
        <authorList>
            <consortium name="SYNGENTA / RWTH Aachen University"/>
        </authorList>
    </citation>
    <scope>NUCLEOTIDE SEQUENCE</scope>
</reference>
<keyword evidence="3" id="KW-1185">Reference proteome</keyword>
<dbReference type="Proteomes" id="UP001153365">
    <property type="component" value="Unassembled WGS sequence"/>
</dbReference>
<evidence type="ECO:0000313" key="2">
    <source>
        <dbReference type="EMBL" id="CAH7674188.1"/>
    </source>
</evidence>
<comment type="caution">
    <text evidence="2">The sequence shown here is derived from an EMBL/GenBank/DDBJ whole genome shotgun (WGS) entry which is preliminary data.</text>
</comment>